<dbReference type="SUPFAM" id="SSF52540">
    <property type="entry name" value="P-loop containing nucleoside triphosphate hydrolases"/>
    <property type="match status" value="2"/>
</dbReference>
<feature type="domain" description="Helicase ATP-binding" evidence="5">
    <location>
        <begin position="165"/>
        <end position="312"/>
    </location>
</feature>
<name>A0A832CU58_9CREN</name>
<evidence type="ECO:0000259" key="6">
    <source>
        <dbReference type="PROSITE" id="PS51194"/>
    </source>
</evidence>
<dbReference type="EMBL" id="DTCK01000045">
    <property type="protein sequence ID" value="HGQ36755.1"/>
    <property type="molecule type" value="Genomic_DNA"/>
</dbReference>
<dbReference type="Pfam" id="PF00271">
    <property type="entry name" value="Helicase_C"/>
    <property type="match status" value="1"/>
</dbReference>
<keyword evidence="2" id="KW-0378">Hydrolase</keyword>
<dbReference type="GO" id="GO:0004386">
    <property type="term" value="F:helicase activity"/>
    <property type="evidence" value="ECO:0007669"/>
    <property type="project" value="UniProtKB-KW"/>
</dbReference>
<dbReference type="GO" id="GO:0016787">
    <property type="term" value="F:hydrolase activity"/>
    <property type="evidence" value="ECO:0007669"/>
    <property type="project" value="UniProtKB-KW"/>
</dbReference>
<dbReference type="Pfam" id="PF04851">
    <property type="entry name" value="ResIII"/>
    <property type="match status" value="1"/>
</dbReference>
<dbReference type="CDD" id="cd17926">
    <property type="entry name" value="DEXHc_RE"/>
    <property type="match status" value="1"/>
</dbReference>
<evidence type="ECO:0000313" key="7">
    <source>
        <dbReference type="EMBL" id="HGQ36755.1"/>
    </source>
</evidence>
<dbReference type="SMART" id="SM00490">
    <property type="entry name" value="HELICc"/>
    <property type="match status" value="1"/>
</dbReference>
<dbReference type="InterPro" id="IPR050615">
    <property type="entry name" value="ATP-dep_DNA_Helicase"/>
</dbReference>
<reference evidence="7" key="1">
    <citation type="journal article" date="2020" name="mSystems">
        <title>Genome- and Community-Level Interaction Insights into Carbon Utilization and Element Cycling Functions of Hydrothermarchaeota in Hydrothermal Sediment.</title>
        <authorList>
            <person name="Zhou Z."/>
            <person name="Liu Y."/>
            <person name="Xu W."/>
            <person name="Pan J."/>
            <person name="Luo Z.H."/>
            <person name="Li M."/>
        </authorList>
    </citation>
    <scope>NUCLEOTIDE SEQUENCE</scope>
    <source>
        <strain evidence="7">SpSt-667</strain>
    </source>
</reference>
<dbReference type="InterPro" id="IPR001650">
    <property type="entry name" value="Helicase_C-like"/>
</dbReference>
<evidence type="ECO:0000256" key="3">
    <source>
        <dbReference type="ARBA" id="ARBA00022806"/>
    </source>
</evidence>
<keyword evidence="3 7" id="KW-0347">Helicase</keyword>
<evidence type="ECO:0000256" key="1">
    <source>
        <dbReference type="ARBA" id="ARBA00022741"/>
    </source>
</evidence>
<accession>A0A832CU58</accession>
<proteinExistence type="predicted"/>
<protein>
    <submittedName>
        <fullName evidence="7">DEAD/DEAH box helicase</fullName>
    </submittedName>
</protein>
<dbReference type="InterPro" id="IPR014001">
    <property type="entry name" value="Helicase_ATP-bd"/>
</dbReference>
<dbReference type="AlphaFoldDB" id="A0A832CU58"/>
<gene>
    <name evidence="7" type="ORF">ENU41_08815</name>
</gene>
<sequence length="540" mass="63033">MVLIFRIKYSTTTFYLSDLENIADKIRHNNYVLFRLNPVKVIKYGVNNAFETLSNIGVYVPEEIRKLIENLAKDPVDVYIDYDDTGLILYTHSHHFVNILMSKKIIFYDNEKGLWRFMPKELHKVLNLALENNYRWRTSFNLDYKVGLEFRLNTSLREYQEEAYKRWREKGCRGVVVLPVAAGKTLIALKAIEDLKMKTLILVPTIDLLHQWRDNVSKFLGIPRNNVAIYGGGKHDIGYITVMTYDSATLNLYKYFNFFGFIVADECHHAVSQSYRTALTMITAPCRLGLTATPFRSNGLHKFYDGIIGPIVYILEKEDLQTKGYLANHREDKIYVELSKEELDMYKEYMKIYIDFCRKRFPGVKDPKKKFQLILKFASRDSEAREALRAKHRARKIALSTDRKIEIVEKLLSMYKGEKILIFSRYTDIIKKISRQFLIPRILHDTPEEERKKYLDMFRRGEISILATAMALDEGVDVPDASVAIVVSGTGSYREYIQRLGRILRPKNKEALLIEIITKKTIEPSLSRRRRKFEMFNGGS</sequence>
<dbReference type="PROSITE" id="PS51192">
    <property type="entry name" value="HELICASE_ATP_BIND_1"/>
    <property type="match status" value="1"/>
</dbReference>
<dbReference type="PANTHER" id="PTHR11274:SF0">
    <property type="entry name" value="GENERAL TRANSCRIPTION AND DNA REPAIR FACTOR IIH HELICASE SUBUNIT XPB"/>
    <property type="match status" value="1"/>
</dbReference>
<evidence type="ECO:0000256" key="2">
    <source>
        <dbReference type="ARBA" id="ARBA00022801"/>
    </source>
</evidence>
<organism evidence="7">
    <name type="scientific">Ignisphaera aggregans</name>
    <dbReference type="NCBI Taxonomy" id="334771"/>
    <lineage>
        <taxon>Archaea</taxon>
        <taxon>Thermoproteota</taxon>
        <taxon>Thermoprotei</taxon>
        <taxon>Desulfurococcales</taxon>
        <taxon>Desulfurococcaceae</taxon>
        <taxon>Ignisphaera</taxon>
    </lineage>
</organism>
<keyword evidence="4" id="KW-0067">ATP-binding</keyword>
<dbReference type="GO" id="GO:0003677">
    <property type="term" value="F:DNA binding"/>
    <property type="evidence" value="ECO:0007669"/>
    <property type="project" value="InterPro"/>
</dbReference>
<dbReference type="PROSITE" id="PS51194">
    <property type="entry name" value="HELICASE_CTER"/>
    <property type="match status" value="1"/>
</dbReference>
<dbReference type="InterPro" id="IPR027417">
    <property type="entry name" value="P-loop_NTPase"/>
</dbReference>
<keyword evidence="1" id="KW-0547">Nucleotide-binding</keyword>
<dbReference type="PANTHER" id="PTHR11274">
    <property type="entry name" value="RAD25/XP-B DNA REPAIR HELICASE"/>
    <property type="match status" value="1"/>
</dbReference>
<evidence type="ECO:0000256" key="4">
    <source>
        <dbReference type="ARBA" id="ARBA00022840"/>
    </source>
</evidence>
<dbReference type="Gene3D" id="3.40.50.300">
    <property type="entry name" value="P-loop containing nucleotide triphosphate hydrolases"/>
    <property type="match status" value="2"/>
</dbReference>
<dbReference type="InterPro" id="IPR006935">
    <property type="entry name" value="Helicase/UvrB_N"/>
</dbReference>
<comment type="caution">
    <text evidence="7">The sequence shown here is derived from an EMBL/GenBank/DDBJ whole genome shotgun (WGS) entry which is preliminary data.</text>
</comment>
<dbReference type="SMART" id="SM00487">
    <property type="entry name" value="DEXDc"/>
    <property type="match status" value="1"/>
</dbReference>
<feature type="domain" description="Helicase C-terminal" evidence="6">
    <location>
        <begin position="407"/>
        <end position="540"/>
    </location>
</feature>
<dbReference type="GO" id="GO:0005524">
    <property type="term" value="F:ATP binding"/>
    <property type="evidence" value="ECO:0007669"/>
    <property type="project" value="UniProtKB-KW"/>
</dbReference>
<evidence type="ECO:0000259" key="5">
    <source>
        <dbReference type="PROSITE" id="PS51192"/>
    </source>
</evidence>
<dbReference type="GO" id="GO:0140097">
    <property type="term" value="F:catalytic activity, acting on DNA"/>
    <property type="evidence" value="ECO:0007669"/>
    <property type="project" value="UniProtKB-ARBA"/>
</dbReference>